<dbReference type="InterPro" id="IPR016161">
    <property type="entry name" value="Ald_DH/histidinol_DH"/>
</dbReference>
<dbReference type="GO" id="GO:0055129">
    <property type="term" value="P:L-proline biosynthetic process"/>
    <property type="evidence" value="ECO:0007669"/>
    <property type="project" value="UniProtKB-UniRule"/>
</dbReference>
<dbReference type="NCBIfam" id="NF001221">
    <property type="entry name" value="PRK00197.1"/>
    <property type="match status" value="1"/>
</dbReference>
<dbReference type="Gene3D" id="3.40.605.10">
    <property type="entry name" value="Aldehyde Dehydrogenase, Chain A, domain 1"/>
    <property type="match status" value="1"/>
</dbReference>
<proteinExistence type="inferred from homology"/>
<comment type="catalytic activity">
    <reaction evidence="6 7">
        <text>L-glutamate 5-semialdehyde + phosphate + NADP(+) = L-glutamyl 5-phosphate + NADPH + H(+)</text>
        <dbReference type="Rhea" id="RHEA:19541"/>
        <dbReference type="ChEBI" id="CHEBI:15378"/>
        <dbReference type="ChEBI" id="CHEBI:43474"/>
        <dbReference type="ChEBI" id="CHEBI:57783"/>
        <dbReference type="ChEBI" id="CHEBI:58066"/>
        <dbReference type="ChEBI" id="CHEBI:58274"/>
        <dbReference type="ChEBI" id="CHEBI:58349"/>
        <dbReference type="EC" id="1.2.1.41"/>
    </reaction>
</comment>
<evidence type="ECO:0000256" key="5">
    <source>
        <dbReference type="ARBA" id="ARBA00023002"/>
    </source>
</evidence>
<keyword evidence="3 7" id="KW-0641">Proline biosynthesis</keyword>
<dbReference type="InterPro" id="IPR016163">
    <property type="entry name" value="Ald_DH_C"/>
</dbReference>
<dbReference type="GO" id="GO:0005737">
    <property type="term" value="C:cytoplasm"/>
    <property type="evidence" value="ECO:0007669"/>
    <property type="project" value="UniProtKB-SubCell"/>
</dbReference>
<keyword evidence="7" id="KW-0963">Cytoplasm</keyword>
<keyword evidence="4 7" id="KW-0521">NADP</keyword>
<dbReference type="InterPro" id="IPR015590">
    <property type="entry name" value="Aldehyde_DH_dom"/>
</dbReference>
<dbReference type="Proteomes" id="UP000782312">
    <property type="component" value="Unassembled WGS sequence"/>
</dbReference>
<evidence type="ECO:0000256" key="7">
    <source>
        <dbReference type="HAMAP-Rule" id="MF_00412"/>
    </source>
</evidence>
<comment type="subcellular location">
    <subcellularLocation>
        <location evidence="7">Cytoplasm</location>
    </subcellularLocation>
</comment>
<comment type="function">
    <text evidence="7">Catalyzes the NADPH-dependent reduction of L-glutamate 5-phosphate into L-glutamate 5-semialdehyde and phosphate. The product spontaneously undergoes cyclization to form 1-pyrroline-5-carboxylate.</text>
</comment>
<evidence type="ECO:0000256" key="1">
    <source>
        <dbReference type="ARBA" id="ARBA00004985"/>
    </source>
</evidence>
<dbReference type="HAMAP" id="MF_00412">
    <property type="entry name" value="ProA"/>
    <property type="match status" value="1"/>
</dbReference>
<dbReference type="FunFam" id="3.40.309.10:FF:000006">
    <property type="entry name" value="Gamma-glutamyl phosphate reductase"/>
    <property type="match status" value="1"/>
</dbReference>
<dbReference type="CDD" id="cd07079">
    <property type="entry name" value="ALDH_F18-19_ProA-GPR"/>
    <property type="match status" value="1"/>
</dbReference>
<gene>
    <name evidence="7" type="primary">proA</name>
    <name evidence="9" type="ORF">HYZ11_09795</name>
</gene>
<dbReference type="Gene3D" id="3.40.309.10">
    <property type="entry name" value="Aldehyde Dehydrogenase, Chain A, domain 2"/>
    <property type="match status" value="1"/>
</dbReference>
<dbReference type="PROSITE" id="PS01223">
    <property type="entry name" value="PROA"/>
    <property type="match status" value="1"/>
</dbReference>
<dbReference type="InterPro" id="IPR016162">
    <property type="entry name" value="Ald_DH_N"/>
</dbReference>
<keyword evidence="2 7" id="KW-0028">Amino-acid biosynthesis</keyword>
<reference evidence="9" key="1">
    <citation type="submission" date="2020-07" db="EMBL/GenBank/DDBJ databases">
        <title>Huge and variable diversity of episymbiotic CPR bacteria and DPANN archaea in groundwater ecosystems.</title>
        <authorList>
            <person name="He C.Y."/>
            <person name="Keren R."/>
            <person name="Whittaker M."/>
            <person name="Farag I.F."/>
            <person name="Doudna J."/>
            <person name="Cate J.H.D."/>
            <person name="Banfield J.F."/>
        </authorList>
    </citation>
    <scope>NUCLEOTIDE SEQUENCE</scope>
    <source>
        <strain evidence="9">NC_groundwater_763_Ag_S-0.2um_68_21</strain>
    </source>
</reference>
<dbReference type="Pfam" id="PF00171">
    <property type="entry name" value="Aldedh"/>
    <property type="match status" value="1"/>
</dbReference>
<dbReference type="SUPFAM" id="SSF53720">
    <property type="entry name" value="ALDH-like"/>
    <property type="match status" value="1"/>
</dbReference>
<dbReference type="InterPro" id="IPR000965">
    <property type="entry name" value="GPR_dom"/>
</dbReference>
<dbReference type="GO" id="GO:0004350">
    <property type="term" value="F:glutamate-5-semialdehyde dehydrogenase activity"/>
    <property type="evidence" value="ECO:0007669"/>
    <property type="project" value="UniProtKB-UniRule"/>
</dbReference>
<dbReference type="PANTHER" id="PTHR11063">
    <property type="entry name" value="GLUTAMATE SEMIALDEHYDE DEHYDROGENASE"/>
    <property type="match status" value="1"/>
</dbReference>
<protein>
    <recommendedName>
        <fullName evidence="7">Gamma-glutamyl phosphate reductase</fullName>
        <shortName evidence="7">GPR</shortName>
        <ecNumber evidence="7">1.2.1.41</ecNumber>
    </recommendedName>
    <alternativeName>
        <fullName evidence="7">Glutamate-5-semialdehyde dehydrogenase</fullName>
    </alternativeName>
    <alternativeName>
        <fullName evidence="7">Glutamyl-gamma-semialdehyde dehydrogenase</fullName>
        <shortName evidence="7">GSA dehydrogenase</shortName>
    </alternativeName>
</protein>
<dbReference type="InterPro" id="IPR012134">
    <property type="entry name" value="Glu-5-SA_DH"/>
</dbReference>
<dbReference type="GO" id="GO:0050661">
    <property type="term" value="F:NADP binding"/>
    <property type="evidence" value="ECO:0007669"/>
    <property type="project" value="InterPro"/>
</dbReference>
<evidence type="ECO:0000256" key="6">
    <source>
        <dbReference type="ARBA" id="ARBA00049024"/>
    </source>
</evidence>
<evidence type="ECO:0000313" key="9">
    <source>
        <dbReference type="EMBL" id="MBI3127884.1"/>
    </source>
</evidence>
<dbReference type="InterPro" id="IPR020593">
    <property type="entry name" value="G-glutamylP_reductase_CS"/>
</dbReference>
<dbReference type="EMBL" id="JACPUR010000019">
    <property type="protein sequence ID" value="MBI3127884.1"/>
    <property type="molecule type" value="Genomic_DNA"/>
</dbReference>
<accession>A0A932MM46</accession>
<dbReference type="AlphaFoldDB" id="A0A932MM46"/>
<dbReference type="EC" id="1.2.1.41" evidence="7"/>
<evidence type="ECO:0000256" key="2">
    <source>
        <dbReference type="ARBA" id="ARBA00022605"/>
    </source>
</evidence>
<keyword evidence="5 7" id="KW-0560">Oxidoreductase</keyword>
<dbReference type="NCBIfam" id="TIGR00407">
    <property type="entry name" value="proA"/>
    <property type="match status" value="1"/>
</dbReference>
<feature type="domain" description="Aldehyde dehydrogenase" evidence="8">
    <location>
        <begin position="4"/>
        <end position="278"/>
    </location>
</feature>
<dbReference type="PANTHER" id="PTHR11063:SF8">
    <property type="entry name" value="DELTA-1-PYRROLINE-5-CARBOXYLATE SYNTHASE"/>
    <property type="match status" value="1"/>
</dbReference>
<evidence type="ECO:0000256" key="3">
    <source>
        <dbReference type="ARBA" id="ARBA00022650"/>
    </source>
</evidence>
<comment type="caution">
    <text evidence="9">The sequence shown here is derived from an EMBL/GenBank/DDBJ whole genome shotgun (WGS) entry which is preliminary data.</text>
</comment>
<sequence>MSGIDAICARAREASLALAPLPGEARDAALRAMAEAVEKGAEAILAANAGDVEASRGQIPLPLLKRLGLDAAKVRQMAEGVRAVAALPDPVGRVTLGTLLDEGLRLRRVTCPIGVIAAVFESRPDALVQIASLCLKAGNASILKGGREAARTNRVLADLLGEAAARQEGVPRAALQLLEAREEVEALLARDDAIDLIVPRGSNEFVRHIKARSRIPVLGHADGVCHLYVDRAADIGMAVALAVDAKTQYAAVCNAIETLLVHREAAPAFLPRAAGALRAKGVELRGCERTRAILRDALPASEADWKTEYLDLVLSVRVVDDLGEAIAHINRYGSRHTDAIVTGDAAAAREFMRRVDAASVMWNASTRFADGFRYGFGAEVGIATDKIHARGPVGLEGLVTYKYQVEGEGHCVAEYDGEGARPFLHRPLPPEPGTK</sequence>
<organism evidence="9 10">
    <name type="scientific">Tectimicrobiota bacterium</name>
    <dbReference type="NCBI Taxonomy" id="2528274"/>
    <lineage>
        <taxon>Bacteria</taxon>
        <taxon>Pseudomonadati</taxon>
        <taxon>Nitrospinota/Tectimicrobiota group</taxon>
        <taxon>Candidatus Tectimicrobiota</taxon>
    </lineage>
</organism>
<dbReference type="PIRSF" id="PIRSF000151">
    <property type="entry name" value="GPR"/>
    <property type="match status" value="1"/>
</dbReference>
<evidence type="ECO:0000313" key="10">
    <source>
        <dbReference type="Proteomes" id="UP000782312"/>
    </source>
</evidence>
<name>A0A932MM46_UNCTE</name>
<comment type="pathway">
    <text evidence="1 7">Amino-acid biosynthesis; L-proline biosynthesis; L-glutamate 5-semialdehyde from L-glutamate: step 2/2.</text>
</comment>
<comment type="similarity">
    <text evidence="7">Belongs to the gamma-glutamyl phosphate reductase family.</text>
</comment>
<evidence type="ECO:0000259" key="8">
    <source>
        <dbReference type="Pfam" id="PF00171"/>
    </source>
</evidence>
<evidence type="ECO:0000256" key="4">
    <source>
        <dbReference type="ARBA" id="ARBA00022857"/>
    </source>
</evidence>